<keyword evidence="3 5" id="KW-1133">Transmembrane helix</keyword>
<evidence type="ECO:0000256" key="3">
    <source>
        <dbReference type="ARBA" id="ARBA00022989"/>
    </source>
</evidence>
<comment type="subcellular location">
    <subcellularLocation>
        <location evidence="1">Membrane</location>
        <topology evidence="1">Multi-pass membrane protein</topology>
    </subcellularLocation>
</comment>
<dbReference type="AlphaFoldDB" id="A0A417XU07"/>
<dbReference type="InterPro" id="IPR037673">
    <property type="entry name" value="MSC/AndL"/>
</dbReference>
<dbReference type="Proteomes" id="UP000283644">
    <property type="component" value="Unassembled WGS sequence"/>
</dbReference>
<name>A0A417XU07_9ACTN</name>
<evidence type="ECO:0000256" key="5">
    <source>
        <dbReference type="SAM" id="Phobius"/>
    </source>
</evidence>
<evidence type="ECO:0000256" key="2">
    <source>
        <dbReference type="ARBA" id="ARBA00022692"/>
    </source>
</evidence>
<gene>
    <name evidence="6" type="ORF">D0Z08_28260</name>
</gene>
<dbReference type="SUPFAM" id="SSF81330">
    <property type="entry name" value="Gated mechanosensitive channel"/>
    <property type="match status" value="1"/>
</dbReference>
<organism evidence="6 7">
    <name type="scientific">Nocardioides immobilis</name>
    <dbReference type="NCBI Taxonomy" id="2049295"/>
    <lineage>
        <taxon>Bacteria</taxon>
        <taxon>Bacillati</taxon>
        <taxon>Actinomycetota</taxon>
        <taxon>Actinomycetes</taxon>
        <taxon>Propionibacteriales</taxon>
        <taxon>Nocardioidaceae</taxon>
        <taxon>Nocardioides</taxon>
    </lineage>
</organism>
<comment type="caution">
    <text evidence="6">The sequence shown here is derived from an EMBL/GenBank/DDBJ whole genome shotgun (WGS) entry which is preliminary data.</text>
</comment>
<keyword evidence="2 5" id="KW-0812">Transmembrane</keyword>
<dbReference type="Pfam" id="PF01741">
    <property type="entry name" value="MscL"/>
    <property type="match status" value="1"/>
</dbReference>
<dbReference type="InterPro" id="IPR036019">
    <property type="entry name" value="MscL_channel"/>
</dbReference>
<dbReference type="Gene3D" id="1.10.1200.120">
    <property type="entry name" value="Large-conductance mechanosensitive channel, MscL, domain 1"/>
    <property type="match status" value="1"/>
</dbReference>
<keyword evidence="7" id="KW-1185">Reference proteome</keyword>
<dbReference type="RefSeq" id="WP_118928630.1">
    <property type="nucleotide sequence ID" value="NZ_QXGH01000041.1"/>
</dbReference>
<dbReference type="PANTHER" id="PTHR30266:SF2">
    <property type="entry name" value="LARGE-CONDUCTANCE MECHANOSENSITIVE CHANNEL"/>
    <property type="match status" value="1"/>
</dbReference>
<dbReference type="EMBL" id="QXGH01000041">
    <property type="protein sequence ID" value="RHW23707.1"/>
    <property type="molecule type" value="Genomic_DNA"/>
</dbReference>
<sequence>MSGFKNFLLRGNLVETAVALIMALSFAAVVSTFVAWLTAQLPKSVDDVFSNDANSFGAFMNAVIAFVVMAAVVYFVVVVPYTKAKERFFPAEASGPTELDLLTEIRDSLASRTA</sequence>
<reference evidence="6 7" key="1">
    <citation type="submission" date="2018-09" db="EMBL/GenBank/DDBJ databases">
        <title>Genome sequencing of Nocardioides immobilis CCTCC AB 2017083 for comparison to Nocardioides silvaticus.</title>
        <authorList>
            <person name="Li C."/>
            <person name="Wang G."/>
        </authorList>
    </citation>
    <scope>NUCLEOTIDE SEQUENCE [LARGE SCALE GENOMIC DNA]</scope>
    <source>
        <strain evidence="6 7">CCTCC AB 2017083</strain>
    </source>
</reference>
<evidence type="ECO:0000256" key="4">
    <source>
        <dbReference type="ARBA" id="ARBA00023136"/>
    </source>
</evidence>
<dbReference type="OrthoDB" id="9810350at2"/>
<accession>A0A417XU07</accession>
<protein>
    <submittedName>
        <fullName evidence="6">Large conductance mechanosensitive channel protein MscL</fullName>
    </submittedName>
</protein>
<evidence type="ECO:0000313" key="7">
    <source>
        <dbReference type="Proteomes" id="UP000283644"/>
    </source>
</evidence>
<feature type="transmembrane region" description="Helical" evidence="5">
    <location>
        <begin position="12"/>
        <end position="38"/>
    </location>
</feature>
<dbReference type="GO" id="GO:0016020">
    <property type="term" value="C:membrane"/>
    <property type="evidence" value="ECO:0007669"/>
    <property type="project" value="UniProtKB-SubCell"/>
</dbReference>
<proteinExistence type="predicted"/>
<dbReference type="GO" id="GO:0008381">
    <property type="term" value="F:mechanosensitive monoatomic ion channel activity"/>
    <property type="evidence" value="ECO:0007669"/>
    <property type="project" value="TreeGrafter"/>
</dbReference>
<dbReference type="PANTHER" id="PTHR30266">
    <property type="entry name" value="MECHANOSENSITIVE CHANNEL MSCL"/>
    <property type="match status" value="1"/>
</dbReference>
<feature type="transmembrane region" description="Helical" evidence="5">
    <location>
        <begin position="58"/>
        <end position="79"/>
    </location>
</feature>
<evidence type="ECO:0000256" key="1">
    <source>
        <dbReference type="ARBA" id="ARBA00004141"/>
    </source>
</evidence>
<evidence type="ECO:0000313" key="6">
    <source>
        <dbReference type="EMBL" id="RHW23707.1"/>
    </source>
</evidence>
<keyword evidence="4 5" id="KW-0472">Membrane</keyword>